<accession>A0A382LTC6</accession>
<name>A0A382LTC6_9ZZZZ</name>
<feature type="region of interest" description="Disordered" evidence="1">
    <location>
        <begin position="14"/>
        <end position="36"/>
    </location>
</feature>
<organism evidence="2">
    <name type="scientific">marine metagenome</name>
    <dbReference type="NCBI Taxonomy" id="408172"/>
    <lineage>
        <taxon>unclassified sequences</taxon>
        <taxon>metagenomes</taxon>
        <taxon>ecological metagenomes</taxon>
    </lineage>
</organism>
<dbReference type="EMBL" id="UINC01089145">
    <property type="protein sequence ID" value="SVC39979.1"/>
    <property type="molecule type" value="Genomic_DNA"/>
</dbReference>
<evidence type="ECO:0000313" key="2">
    <source>
        <dbReference type="EMBL" id="SVC39979.1"/>
    </source>
</evidence>
<evidence type="ECO:0000256" key="1">
    <source>
        <dbReference type="SAM" id="MobiDB-lite"/>
    </source>
</evidence>
<sequence length="298" mass="34194">INRSLRESINTMMTPYLPKPAKNPYPTLTEGKRMREPPSYAEKAINMSSAIDLAIDELEKELDISIGARGEVSDKDLKEDNGEWVLDFSKDNYEDNRSENDLNTTMMIDVLNNLMESPYQVKLDRPQFNYDSNNKKEFQVVLNVDYKLKGNVIKDMLKSLPYSGLKQDGSLTVFYFNKDKYNFPADISKKIQLGEYRTIPVIQLQDSNQRPLVVIVDTADKALHDLTSNKIIYKPFHFFSPLMNFTVGGWSMQVALETVDIPVEYIFNMDVTTANSISRISLKFIPENELNTYLGKLL</sequence>
<reference evidence="2" key="1">
    <citation type="submission" date="2018-05" db="EMBL/GenBank/DDBJ databases">
        <authorList>
            <person name="Lanie J.A."/>
            <person name="Ng W.-L."/>
            <person name="Kazmierczak K.M."/>
            <person name="Andrzejewski T.M."/>
            <person name="Davidsen T.M."/>
            <person name="Wayne K.J."/>
            <person name="Tettelin H."/>
            <person name="Glass J.I."/>
            <person name="Rusch D."/>
            <person name="Podicherti R."/>
            <person name="Tsui H.-C.T."/>
            <person name="Winkler M.E."/>
        </authorList>
    </citation>
    <scope>NUCLEOTIDE SEQUENCE</scope>
</reference>
<protein>
    <submittedName>
        <fullName evidence="2">Uncharacterized protein</fullName>
    </submittedName>
</protein>
<feature type="non-terminal residue" evidence="2">
    <location>
        <position position="1"/>
    </location>
</feature>
<proteinExistence type="predicted"/>
<gene>
    <name evidence="2" type="ORF">METZ01_LOCUS292833</name>
</gene>
<dbReference type="AlphaFoldDB" id="A0A382LTC6"/>